<reference evidence="3 4" key="1">
    <citation type="submission" date="2021-01" db="EMBL/GenBank/DDBJ databases">
        <title>Whole genome shotgun sequence of Catellatospora chokoriensis NBRC 107358.</title>
        <authorList>
            <person name="Komaki H."/>
            <person name="Tamura T."/>
        </authorList>
    </citation>
    <scope>NUCLEOTIDE SEQUENCE [LARGE SCALE GENOMIC DNA]</scope>
    <source>
        <strain evidence="3 4">NBRC 107358</strain>
    </source>
</reference>
<comment type="cofactor">
    <cofactor evidence="1">
        <name>FAD</name>
        <dbReference type="ChEBI" id="CHEBI:57692"/>
    </cofactor>
</comment>
<name>A0A8J3K6C1_9ACTN</name>
<dbReference type="CDD" id="cd00322">
    <property type="entry name" value="FNR_like"/>
    <property type="match status" value="1"/>
</dbReference>
<feature type="domain" description="FAD-binding FR-type" evidence="2">
    <location>
        <begin position="1"/>
        <end position="101"/>
    </location>
</feature>
<dbReference type="Pfam" id="PF00175">
    <property type="entry name" value="NAD_binding_1"/>
    <property type="match status" value="1"/>
</dbReference>
<keyword evidence="4" id="KW-1185">Reference proteome</keyword>
<dbReference type="AlphaFoldDB" id="A0A8J3K6C1"/>
<dbReference type="InterPro" id="IPR039261">
    <property type="entry name" value="FNR_nucleotide-bd"/>
</dbReference>
<dbReference type="InterPro" id="IPR050415">
    <property type="entry name" value="MRET"/>
</dbReference>
<sequence>MARLHLIGSTHEYGDVVTYRFRPQGDLSFAPGEYGHLFFPQLLRRFAKPVREISFASAPGDDEVWFTLDHASGSPFQQHFRSLAPGAAMQVFGIGGHLKLPEDPTRPLVLVGGGIGVTPFRSILRHLRVHQPQTPVALVHAARADYLFGTEFAAMPIAYHQVGRAELADTLAAVGDVEPPAAYLVAGSDAFISGAVEHLHNAGVPHGSIQTDTFKGLHDLDAATAVP</sequence>
<proteinExistence type="predicted"/>
<dbReference type="Proteomes" id="UP000619293">
    <property type="component" value="Unassembled WGS sequence"/>
</dbReference>
<dbReference type="PANTHER" id="PTHR47354:SF5">
    <property type="entry name" value="PROTEIN RFBI"/>
    <property type="match status" value="1"/>
</dbReference>
<dbReference type="EMBL" id="BONG01000064">
    <property type="protein sequence ID" value="GIF93458.1"/>
    <property type="molecule type" value="Genomic_DNA"/>
</dbReference>
<evidence type="ECO:0000256" key="1">
    <source>
        <dbReference type="ARBA" id="ARBA00001974"/>
    </source>
</evidence>
<protein>
    <submittedName>
        <fullName evidence="3">Oxidoreductase</fullName>
    </submittedName>
</protein>
<comment type="caution">
    <text evidence="3">The sequence shown here is derived from an EMBL/GenBank/DDBJ whole genome shotgun (WGS) entry which is preliminary data.</text>
</comment>
<dbReference type="InterPro" id="IPR017927">
    <property type="entry name" value="FAD-bd_FR_type"/>
</dbReference>
<evidence type="ECO:0000259" key="2">
    <source>
        <dbReference type="PROSITE" id="PS51384"/>
    </source>
</evidence>
<dbReference type="RefSeq" id="WP_191841619.1">
    <property type="nucleotide sequence ID" value="NZ_BAAALB010000012.1"/>
</dbReference>
<dbReference type="PROSITE" id="PS51384">
    <property type="entry name" value="FAD_FR"/>
    <property type="match status" value="1"/>
</dbReference>
<evidence type="ECO:0000313" key="3">
    <source>
        <dbReference type="EMBL" id="GIF93458.1"/>
    </source>
</evidence>
<dbReference type="GO" id="GO:0016491">
    <property type="term" value="F:oxidoreductase activity"/>
    <property type="evidence" value="ECO:0007669"/>
    <property type="project" value="InterPro"/>
</dbReference>
<organism evidence="3 4">
    <name type="scientific">Catellatospora chokoriensis</name>
    <dbReference type="NCBI Taxonomy" id="310353"/>
    <lineage>
        <taxon>Bacteria</taxon>
        <taxon>Bacillati</taxon>
        <taxon>Actinomycetota</taxon>
        <taxon>Actinomycetes</taxon>
        <taxon>Micromonosporales</taxon>
        <taxon>Micromonosporaceae</taxon>
        <taxon>Catellatospora</taxon>
    </lineage>
</organism>
<dbReference type="Gene3D" id="3.40.50.80">
    <property type="entry name" value="Nucleotide-binding domain of ferredoxin-NADP reductase (FNR) module"/>
    <property type="match status" value="1"/>
</dbReference>
<dbReference type="SUPFAM" id="SSF52343">
    <property type="entry name" value="Ferredoxin reductase-like, C-terminal NADP-linked domain"/>
    <property type="match status" value="1"/>
</dbReference>
<dbReference type="Gene3D" id="2.40.30.10">
    <property type="entry name" value="Translation factors"/>
    <property type="match status" value="1"/>
</dbReference>
<dbReference type="SUPFAM" id="SSF63380">
    <property type="entry name" value="Riboflavin synthase domain-like"/>
    <property type="match status" value="1"/>
</dbReference>
<dbReference type="PRINTS" id="PR00410">
    <property type="entry name" value="PHEHYDRXLASE"/>
</dbReference>
<dbReference type="InterPro" id="IPR017938">
    <property type="entry name" value="Riboflavin_synthase-like_b-brl"/>
</dbReference>
<dbReference type="PANTHER" id="PTHR47354">
    <property type="entry name" value="NADH OXIDOREDUCTASE HCR"/>
    <property type="match status" value="1"/>
</dbReference>
<dbReference type="InterPro" id="IPR001433">
    <property type="entry name" value="OxRdtase_FAD/NAD-bd"/>
</dbReference>
<evidence type="ECO:0000313" key="4">
    <source>
        <dbReference type="Proteomes" id="UP000619293"/>
    </source>
</evidence>
<accession>A0A8J3K6C1</accession>
<gene>
    <name evidence="3" type="ORF">Cch02nite_69020</name>
</gene>